<dbReference type="InterPro" id="IPR038475">
    <property type="entry name" value="RecG_C_sf"/>
</dbReference>
<dbReference type="EMBL" id="JARPTC010000009">
    <property type="protein sequence ID" value="MDO7787002.1"/>
    <property type="molecule type" value="Genomic_DNA"/>
</dbReference>
<dbReference type="Proteomes" id="UP001172911">
    <property type="component" value="Unassembled WGS sequence"/>
</dbReference>
<dbReference type="Gene3D" id="3.30.565.60">
    <property type="match status" value="1"/>
</dbReference>
<gene>
    <name evidence="1" type="ORF">P6N53_07215</name>
</gene>
<reference evidence="1" key="1">
    <citation type="journal article" date="2023" name="J. Hazard. Mater.">
        <title>Anaerobic biodegradation of pyrene and benzo[a]pyrene by a new sulfate-reducing Desulforamulus aquiferis strain DSA.</title>
        <authorList>
            <person name="Zhang Z."/>
            <person name="Sun J."/>
            <person name="Gong X."/>
            <person name="Wang C."/>
            <person name="Wang H."/>
        </authorList>
    </citation>
    <scope>NUCLEOTIDE SEQUENCE</scope>
    <source>
        <strain evidence="1">DSA</strain>
    </source>
</reference>
<organism evidence="1 2">
    <name type="scientific">Desulforamulus aquiferis</name>
    <dbReference type="NCBI Taxonomy" id="1397668"/>
    <lineage>
        <taxon>Bacteria</taxon>
        <taxon>Bacillati</taxon>
        <taxon>Bacillota</taxon>
        <taxon>Clostridia</taxon>
        <taxon>Eubacteriales</taxon>
        <taxon>Peptococcaceae</taxon>
        <taxon>Desulforamulus</taxon>
    </lineage>
</organism>
<evidence type="ECO:0008006" key="3">
    <source>
        <dbReference type="Google" id="ProtNLM"/>
    </source>
</evidence>
<evidence type="ECO:0000313" key="2">
    <source>
        <dbReference type="Proteomes" id="UP001172911"/>
    </source>
</evidence>
<evidence type="ECO:0000313" key="1">
    <source>
        <dbReference type="EMBL" id="MDO7787002.1"/>
    </source>
</evidence>
<keyword evidence="2" id="KW-1185">Reference proteome</keyword>
<reference evidence="1" key="2">
    <citation type="submission" date="2023-03" db="EMBL/GenBank/DDBJ databases">
        <authorList>
            <person name="Zhang Z."/>
        </authorList>
    </citation>
    <scope>NUCLEOTIDE SEQUENCE</scope>
    <source>
        <strain evidence="1">DSA</strain>
    </source>
</reference>
<dbReference type="AlphaFoldDB" id="A0AAW7ZC83"/>
<sequence length="40" mass="4755">MRRSTFVSGFWRNDIDEYPREAIREAIINALAHRAVSYWG</sequence>
<comment type="caution">
    <text evidence="1">The sequence shown here is derived from an EMBL/GenBank/DDBJ whole genome shotgun (WGS) entry which is preliminary data.</text>
</comment>
<accession>A0AAW7ZC83</accession>
<proteinExistence type="predicted"/>
<protein>
    <recommendedName>
        <fullName evidence="3">ATP-dependent DNA helicase RecG C-terminal domain-containing protein</fullName>
    </recommendedName>
</protein>
<name>A0AAW7ZC83_9FIRM</name>